<keyword evidence="4" id="KW-1185">Reference proteome</keyword>
<accession>A0AA39ZPF7</accession>
<gene>
    <name evidence="3" type="ORF">B0T21DRAFT_397624</name>
</gene>
<sequence>MCQTCKQHRKFLSGCIDGHGPARTQSPPLAPRPVYVPPQRPTVAIDPRRSRTPSRTSVPAPERRDSRASRSSVDSTATVQSAHSLASLARRISRELYPDEAAVASLRTWAENLNLYIPRGPWAPEVLAEYDEYKRLGQVCKRDGDAFKSQWRRTSKNATVEEHLERAELALRAAESAYKAGKARLNFLLTYQDAYSNKQSVLNHIGEIEIELEKARDRLGDVRLNHKNLFVAHGRDSDPAVFR</sequence>
<dbReference type="Proteomes" id="UP001172159">
    <property type="component" value="Unassembled WGS sequence"/>
</dbReference>
<dbReference type="AlphaFoldDB" id="A0AA39ZPF7"/>
<evidence type="ECO:0000256" key="1">
    <source>
        <dbReference type="SAM" id="Coils"/>
    </source>
</evidence>
<proteinExistence type="predicted"/>
<evidence type="ECO:0000313" key="4">
    <source>
        <dbReference type="Proteomes" id="UP001172159"/>
    </source>
</evidence>
<keyword evidence="1" id="KW-0175">Coiled coil</keyword>
<feature type="compositionally biased region" description="Low complexity" evidence="2">
    <location>
        <begin position="69"/>
        <end position="78"/>
    </location>
</feature>
<feature type="coiled-coil region" evidence="1">
    <location>
        <begin position="157"/>
        <end position="225"/>
    </location>
</feature>
<dbReference type="EMBL" id="JAUKTV010000030">
    <property type="protein sequence ID" value="KAK0701221.1"/>
    <property type="molecule type" value="Genomic_DNA"/>
</dbReference>
<evidence type="ECO:0000313" key="3">
    <source>
        <dbReference type="EMBL" id="KAK0701221.1"/>
    </source>
</evidence>
<reference evidence="3" key="1">
    <citation type="submission" date="2023-06" db="EMBL/GenBank/DDBJ databases">
        <title>Genome-scale phylogeny and comparative genomics of the fungal order Sordariales.</title>
        <authorList>
            <consortium name="Lawrence Berkeley National Laboratory"/>
            <person name="Hensen N."/>
            <person name="Bonometti L."/>
            <person name="Westerberg I."/>
            <person name="Brannstrom I.O."/>
            <person name="Guillou S."/>
            <person name="Cros-Aarteil S."/>
            <person name="Calhoun S."/>
            <person name="Haridas S."/>
            <person name="Kuo A."/>
            <person name="Mondo S."/>
            <person name="Pangilinan J."/>
            <person name="Riley R."/>
            <person name="Labutti K."/>
            <person name="Andreopoulos B."/>
            <person name="Lipzen A."/>
            <person name="Chen C."/>
            <person name="Yanf M."/>
            <person name="Daum C."/>
            <person name="Ng V."/>
            <person name="Clum A."/>
            <person name="Steindorff A."/>
            <person name="Ohm R."/>
            <person name="Martin F."/>
            <person name="Silar P."/>
            <person name="Natvig D."/>
            <person name="Lalanne C."/>
            <person name="Gautier V."/>
            <person name="Ament-Velasquez S.L."/>
            <person name="Kruys A."/>
            <person name="Hutchinson M.I."/>
            <person name="Powell A.J."/>
            <person name="Barry K."/>
            <person name="Miller A.N."/>
            <person name="Grigoriev I.V."/>
            <person name="Debuchy R."/>
            <person name="Gladieux P."/>
            <person name="Thoren M.H."/>
            <person name="Johannesson H."/>
        </authorList>
    </citation>
    <scope>NUCLEOTIDE SEQUENCE</scope>
    <source>
        <strain evidence="3">CBS 540.89</strain>
    </source>
</reference>
<organism evidence="3 4">
    <name type="scientific">Apiosordaria backusii</name>
    <dbReference type="NCBI Taxonomy" id="314023"/>
    <lineage>
        <taxon>Eukaryota</taxon>
        <taxon>Fungi</taxon>
        <taxon>Dikarya</taxon>
        <taxon>Ascomycota</taxon>
        <taxon>Pezizomycotina</taxon>
        <taxon>Sordariomycetes</taxon>
        <taxon>Sordariomycetidae</taxon>
        <taxon>Sordariales</taxon>
        <taxon>Lasiosphaeriaceae</taxon>
        <taxon>Apiosordaria</taxon>
    </lineage>
</organism>
<protein>
    <submittedName>
        <fullName evidence="3">Uncharacterized protein</fullName>
    </submittedName>
</protein>
<feature type="region of interest" description="Disordered" evidence="2">
    <location>
        <begin position="18"/>
        <end position="78"/>
    </location>
</feature>
<evidence type="ECO:0000256" key="2">
    <source>
        <dbReference type="SAM" id="MobiDB-lite"/>
    </source>
</evidence>
<name>A0AA39ZPF7_9PEZI</name>
<feature type="compositionally biased region" description="Pro residues" evidence="2">
    <location>
        <begin position="28"/>
        <end position="40"/>
    </location>
</feature>
<comment type="caution">
    <text evidence="3">The sequence shown here is derived from an EMBL/GenBank/DDBJ whole genome shotgun (WGS) entry which is preliminary data.</text>
</comment>